<sequence length="164" mass="18338">MVAACPHGQPSPKERRAKVESTHIAQTRVRPPSHTRTARHRRKRLSFFLATVSGLPLERHDSDSDRSSATTTLAAAPTQKKHTHTGKSSRCVHPSSSAAVGLSLSFWFFFALFFLASRCAVAHAQTVLCRRRPHAPTRPLWGDLFAPVAVVDRRLRLETRARDR</sequence>
<feature type="region of interest" description="Disordered" evidence="1">
    <location>
        <begin position="1"/>
        <end position="40"/>
    </location>
</feature>
<feature type="compositionally biased region" description="Basic and acidic residues" evidence="1">
    <location>
        <begin position="12"/>
        <end position="21"/>
    </location>
</feature>
<proteinExistence type="predicted"/>
<reference evidence="3 4" key="1">
    <citation type="journal article" date="2015" name="Parasitol. Res.">
        <title>Viruses in close associations with free-living amoebae.</title>
        <authorList>
            <person name="Scheid P."/>
        </authorList>
    </citation>
    <scope>NUCLEOTIDE SEQUENCE [LARGE SCALE GENOMIC DNA]</scope>
    <source>
        <strain evidence="3">KlaHel</strain>
    </source>
</reference>
<dbReference type="EMBL" id="KP136319">
    <property type="protein sequence ID" value="AJF98214.1"/>
    <property type="molecule type" value="Genomic_DNA"/>
</dbReference>
<dbReference type="RefSeq" id="YP_009120449.1">
    <property type="nucleotide sequence ID" value="NC_026440.1"/>
</dbReference>
<protein>
    <recommendedName>
        <fullName evidence="5">Transmembrane protein</fullName>
    </recommendedName>
</protein>
<dbReference type="KEGG" id="vg:23463131"/>
<dbReference type="Proteomes" id="UP000202511">
    <property type="component" value="Segment"/>
</dbReference>
<organism evidence="3 4">
    <name type="scientific">Pandoravirus inopinatum</name>
    <dbReference type="NCBI Taxonomy" id="1605721"/>
    <lineage>
        <taxon>Viruses</taxon>
        <taxon>Pandoravirus</taxon>
    </lineage>
</organism>
<evidence type="ECO:0000313" key="3">
    <source>
        <dbReference type="EMBL" id="AJF98214.1"/>
    </source>
</evidence>
<feature type="transmembrane region" description="Helical" evidence="2">
    <location>
        <begin position="98"/>
        <end position="121"/>
    </location>
</feature>
<name>A0A0B5J3Q8_9VIRU</name>
<evidence type="ECO:0000256" key="1">
    <source>
        <dbReference type="SAM" id="MobiDB-lite"/>
    </source>
</evidence>
<evidence type="ECO:0008006" key="5">
    <source>
        <dbReference type="Google" id="ProtNLM"/>
    </source>
</evidence>
<evidence type="ECO:0000313" key="4">
    <source>
        <dbReference type="Proteomes" id="UP000202511"/>
    </source>
</evidence>
<keyword evidence="2" id="KW-0812">Transmembrane</keyword>
<feature type="region of interest" description="Disordered" evidence="1">
    <location>
        <begin position="58"/>
        <end position="92"/>
    </location>
</feature>
<accession>A0A0B5J3Q8</accession>
<keyword evidence="2" id="KW-1133">Transmembrane helix</keyword>
<dbReference type="GeneID" id="23463131"/>
<evidence type="ECO:0000256" key="2">
    <source>
        <dbReference type="SAM" id="Phobius"/>
    </source>
</evidence>
<feature type="compositionally biased region" description="Basic residues" evidence="1">
    <location>
        <begin position="31"/>
        <end position="40"/>
    </location>
</feature>
<feature type="compositionally biased region" description="Low complexity" evidence="1">
    <location>
        <begin position="67"/>
        <end position="78"/>
    </location>
</feature>
<keyword evidence="2" id="KW-0472">Membrane</keyword>